<dbReference type="PIRSF" id="PIRSF000446">
    <property type="entry name" value="Mct"/>
    <property type="match status" value="1"/>
</dbReference>
<sequence>MVSYVRTITRRVAHTRNYASNRHLRLIKFYTTERTEKNTCFMFPGQGTQHVGMGKDMFQNIKQARQMLQEADSVLGFSLSRLMFEGPEATLTKTENAQPAILINSLAHFETEVKTSRPEQVQNAACVMGFSLGEYSALTAAGALSVPDAVRLVHHRGKAMQECVVGLETAMVSMFPCSVELAEEIVVEGQKLGACDISNHNSSTQVTISGMKDAVDAAVLYAKSRGVRRCASLQVSCPFHSPLIKGAEDVMRELLETTQINTPRTPVISNVTGQPMSDPNEIRRLLVDQVCGRVVFADSILTAQKMGVTEFIEVGGGKNMSRFVEQTLKANKIQ</sequence>
<dbReference type="OrthoDB" id="541883at2759"/>
<organism evidence="7 8">
    <name type="scientific">Sphaeroforma arctica JP610</name>
    <dbReference type="NCBI Taxonomy" id="667725"/>
    <lineage>
        <taxon>Eukaryota</taxon>
        <taxon>Ichthyosporea</taxon>
        <taxon>Ichthyophonida</taxon>
        <taxon>Sphaeroforma</taxon>
    </lineage>
</organism>
<dbReference type="PANTHER" id="PTHR42681">
    <property type="entry name" value="MALONYL-COA-ACYL CARRIER PROTEIN TRANSACYLASE, MITOCHONDRIAL"/>
    <property type="match status" value="1"/>
</dbReference>
<evidence type="ECO:0000256" key="2">
    <source>
        <dbReference type="ARBA" id="ARBA00013258"/>
    </source>
</evidence>
<evidence type="ECO:0000256" key="1">
    <source>
        <dbReference type="ARBA" id="ARBA00008217"/>
    </source>
</evidence>
<keyword evidence="3" id="KW-0808">Transferase</keyword>
<evidence type="ECO:0000256" key="5">
    <source>
        <dbReference type="ARBA" id="ARBA00048462"/>
    </source>
</evidence>
<dbReference type="SUPFAM" id="SSF52151">
    <property type="entry name" value="FabD/lysophospholipase-like"/>
    <property type="match status" value="1"/>
</dbReference>
<evidence type="ECO:0000313" key="8">
    <source>
        <dbReference type="Proteomes" id="UP000054560"/>
    </source>
</evidence>
<dbReference type="EMBL" id="KQ241628">
    <property type="protein sequence ID" value="KNC86946.1"/>
    <property type="molecule type" value="Genomic_DNA"/>
</dbReference>
<dbReference type="eggNOG" id="KOG2926">
    <property type="taxonomic scope" value="Eukaryota"/>
</dbReference>
<protein>
    <recommendedName>
        <fullName evidence="2">[acyl-carrier-protein] S-malonyltransferase</fullName>
        <ecNumber evidence="2">2.3.1.39</ecNumber>
    </recommendedName>
</protein>
<dbReference type="RefSeq" id="XP_014160848.1">
    <property type="nucleotide sequence ID" value="XM_014305373.1"/>
</dbReference>
<dbReference type="PANTHER" id="PTHR42681:SF1">
    <property type="entry name" value="MALONYL-COA-ACYL CARRIER PROTEIN TRANSACYLASE, MITOCHONDRIAL"/>
    <property type="match status" value="1"/>
</dbReference>
<dbReference type="GO" id="GO:0005739">
    <property type="term" value="C:mitochondrion"/>
    <property type="evidence" value="ECO:0007669"/>
    <property type="project" value="TreeGrafter"/>
</dbReference>
<keyword evidence="8" id="KW-1185">Reference proteome</keyword>
<dbReference type="GO" id="GO:0004314">
    <property type="term" value="F:[acyl-carrier-protein] S-malonyltransferase activity"/>
    <property type="evidence" value="ECO:0007669"/>
    <property type="project" value="UniProtKB-EC"/>
</dbReference>
<evidence type="ECO:0000313" key="7">
    <source>
        <dbReference type="EMBL" id="KNC86946.1"/>
    </source>
</evidence>
<reference evidence="7 8" key="1">
    <citation type="submission" date="2011-02" db="EMBL/GenBank/DDBJ databases">
        <title>The Genome Sequence of Sphaeroforma arctica JP610.</title>
        <authorList>
            <consortium name="The Broad Institute Genome Sequencing Platform"/>
            <person name="Russ C."/>
            <person name="Cuomo C."/>
            <person name="Young S.K."/>
            <person name="Zeng Q."/>
            <person name="Gargeya S."/>
            <person name="Alvarado L."/>
            <person name="Berlin A."/>
            <person name="Chapman S.B."/>
            <person name="Chen Z."/>
            <person name="Freedman E."/>
            <person name="Gellesch M."/>
            <person name="Goldberg J."/>
            <person name="Griggs A."/>
            <person name="Gujja S."/>
            <person name="Heilman E."/>
            <person name="Heiman D."/>
            <person name="Howarth C."/>
            <person name="Mehta T."/>
            <person name="Neiman D."/>
            <person name="Pearson M."/>
            <person name="Roberts A."/>
            <person name="Saif S."/>
            <person name="Shea T."/>
            <person name="Shenoy N."/>
            <person name="Sisk P."/>
            <person name="Stolte C."/>
            <person name="Sykes S."/>
            <person name="White J."/>
            <person name="Yandava C."/>
            <person name="Burger G."/>
            <person name="Gray M.W."/>
            <person name="Holland P.W.H."/>
            <person name="King N."/>
            <person name="Lang F.B.F."/>
            <person name="Roger A.J."/>
            <person name="Ruiz-Trillo I."/>
            <person name="Haas B."/>
            <person name="Nusbaum C."/>
            <person name="Birren B."/>
        </authorList>
    </citation>
    <scope>NUCLEOTIDE SEQUENCE [LARGE SCALE GENOMIC DNA]</scope>
    <source>
        <strain evidence="7 8">JP610</strain>
    </source>
</reference>
<dbReference type="Proteomes" id="UP000054560">
    <property type="component" value="Unassembled WGS sequence"/>
</dbReference>
<dbReference type="GeneID" id="25901401"/>
<comment type="catalytic activity">
    <reaction evidence="5">
        <text>holo-[ACP] + malonyl-CoA = malonyl-[ACP] + CoA</text>
        <dbReference type="Rhea" id="RHEA:41792"/>
        <dbReference type="Rhea" id="RHEA-COMP:9623"/>
        <dbReference type="Rhea" id="RHEA-COMP:9685"/>
        <dbReference type="ChEBI" id="CHEBI:57287"/>
        <dbReference type="ChEBI" id="CHEBI:57384"/>
        <dbReference type="ChEBI" id="CHEBI:64479"/>
        <dbReference type="ChEBI" id="CHEBI:78449"/>
        <dbReference type="EC" id="2.3.1.39"/>
    </reaction>
</comment>
<comment type="similarity">
    <text evidence="1">Belongs to the FabD family.</text>
</comment>
<dbReference type="InterPro" id="IPR016035">
    <property type="entry name" value="Acyl_Trfase/lysoPLipase"/>
</dbReference>
<gene>
    <name evidence="7" type="ORF">SARC_00897</name>
</gene>
<dbReference type="GO" id="GO:0006633">
    <property type="term" value="P:fatty acid biosynthetic process"/>
    <property type="evidence" value="ECO:0007669"/>
    <property type="project" value="TreeGrafter"/>
</dbReference>
<feature type="domain" description="Malonyl-CoA:ACP transacylase (MAT)" evidence="6">
    <location>
        <begin position="42"/>
        <end position="334"/>
    </location>
</feature>
<dbReference type="STRING" id="667725.A0A0L0GDI0"/>
<dbReference type="EC" id="2.3.1.39" evidence="2"/>
<dbReference type="InterPro" id="IPR001227">
    <property type="entry name" value="Ac_transferase_dom_sf"/>
</dbReference>
<dbReference type="Gene3D" id="3.40.366.10">
    <property type="entry name" value="Malonyl-Coenzyme A Acyl Carrier Protein, domain 2"/>
    <property type="match status" value="1"/>
</dbReference>
<dbReference type="AlphaFoldDB" id="A0A0L0GDI0"/>
<proteinExistence type="inferred from homology"/>
<dbReference type="InterPro" id="IPR050858">
    <property type="entry name" value="Mal-CoA-ACP_Trans/PKS_FabD"/>
</dbReference>
<dbReference type="InterPro" id="IPR024925">
    <property type="entry name" value="Malonyl_CoA-ACP_transAc"/>
</dbReference>
<dbReference type="InterPro" id="IPR016036">
    <property type="entry name" value="Malonyl_transacylase_ACP-bd"/>
</dbReference>
<name>A0A0L0GDI0_9EUKA</name>
<dbReference type="InterPro" id="IPR014043">
    <property type="entry name" value="Acyl_transferase_dom"/>
</dbReference>
<dbReference type="SMART" id="SM00827">
    <property type="entry name" value="PKS_AT"/>
    <property type="match status" value="1"/>
</dbReference>
<keyword evidence="4" id="KW-0012">Acyltransferase</keyword>
<evidence type="ECO:0000259" key="6">
    <source>
        <dbReference type="SMART" id="SM00827"/>
    </source>
</evidence>
<evidence type="ECO:0000256" key="4">
    <source>
        <dbReference type="ARBA" id="ARBA00023315"/>
    </source>
</evidence>
<dbReference type="Gene3D" id="3.30.70.250">
    <property type="entry name" value="Malonyl-CoA ACP transacylase, ACP-binding"/>
    <property type="match status" value="1"/>
</dbReference>
<dbReference type="SUPFAM" id="SSF55048">
    <property type="entry name" value="Probable ACP-binding domain of malonyl-CoA ACP transacylase"/>
    <property type="match status" value="1"/>
</dbReference>
<dbReference type="Pfam" id="PF00698">
    <property type="entry name" value="Acyl_transf_1"/>
    <property type="match status" value="1"/>
</dbReference>
<accession>A0A0L0GDI0</accession>
<evidence type="ECO:0000256" key="3">
    <source>
        <dbReference type="ARBA" id="ARBA00022679"/>
    </source>
</evidence>